<dbReference type="Gramene" id="PNW75099">
    <property type="protein sequence ID" value="PNW75099"/>
    <property type="gene ID" value="CHLRE_12g496500v5"/>
</dbReference>
<dbReference type="AlphaFoldDB" id="A0A2K3D3K9"/>
<dbReference type="Proteomes" id="UP000006906">
    <property type="component" value="Chromosome 12"/>
</dbReference>
<sequence length="468" mass="49121">MARRTLCTCYVGLVILIGLAGQARIAAGLDNSARISSGLGADKPLCVTIRSFPGDSSLAAAQLQTASGLHRFTAEECQRVQPLLVAELTSAAESWGIQVTRAFRPVTCTGVAISVCGAVSDMSSMRALGSRMQDTSPRYFRALFGVKPFVTECPKHYRDARLALEVLAARGSADECLVVVRGDGCDALIARDDSEEASVAPVQLVSGGDASDKASAAAVYEGAAHVANGGGRRLRALFWPFSSAGARNHQQCERKAYSTPFVMNPLVDQLPAGPAPGSTRWCFGLHLISAPPGQSDCSRADALDTMELVADKALGSRLLAAKLRSMPVRADDASSSPLVAIEKDLTTEWVARLADADVVEVQQQGHLLRISGLRLRSTHDASTTTTRHQVCLELASGATLADLCGGGSCVMALRDPRGKCCPSYTAAAAGPGQRVVGTAGSSTGQQAQQQKQHEAGGRRMARSATEKL</sequence>
<name>A0A2K3D3K9_CHLRE</name>
<dbReference type="OrthoDB" id="536796at2759"/>
<gene>
    <name evidence="4" type="ORF">CHLRE_12g496500v5</name>
</gene>
<organism evidence="4 5">
    <name type="scientific">Chlamydomonas reinhardtii</name>
    <name type="common">Chlamydomonas smithii</name>
    <dbReference type="NCBI Taxonomy" id="3055"/>
    <lineage>
        <taxon>Eukaryota</taxon>
        <taxon>Viridiplantae</taxon>
        <taxon>Chlorophyta</taxon>
        <taxon>core chlorophytes</taxon>
        <taxon>Chlorophyceae</taxon>
        <taxon>CS clade</taxon>
        <taxon>Chlamydomonadales</taxon>
        <taxon>Chlamydomonadaceae</taxon>
        <taxon>Chlamydomonas</taxon>
    </lineage>
</organism>
<dbReference type="GeneID" id="5727937"/>
<evidence type="ECO:0000313" key="5">
    <source>
        <dbReference type="Proteomes" id="UP000006906"/>
    </source>
</evidence>
<dbReference type="ExpressionAtlas" id="A0A2K3D3K9">
    <property type="expression patterns" value="baseline"/>
</dbReference>
<evidence type="ECO:0000313" key="4">
    <source>
        <dbReference type="EMBL" id="PNW75099.1"/>
    </source>
</evidence>
<keyword evidence="2" id="KW-0732">Signal</keyword>
<reference evidence="4 5" key="1">
    <citation type="journal article" date="2007" name="Science">
        <title>The Chlamydomonas genome reveals the evolution of key animal and plant functions.</title>
        <authorList>
            <person name="Merchant S.S."/>
            <person name="Prochnik S.E."/>
            <person name="Vallon O."/>
            <person name="Harris E.H."/>
            <person name="Karpowicz S.J."/>
            <person name="Witman G.B."/>
            <person name="Terry A."/>
            <person name="Salamov A."/>
            <person name="Fritz-Laylin L.K."/>
            <person name="Marechal-Drouard L."/>
            <person name="Marshall W.F."/>
            <person name="Qu L.H."/>
            <person name="Nelson D.R."/>
            <person name="Sanderfoot A.A."/>
            <person name="Spalding M.H."/>
            <person name="Kapitonov V.V."/>
            <person name="Ren Q."/>
            <person name="Ferris P."/>
            <person name="Lindquist E."/>
            <person name="Shapiro H."/>
            <person name="Lucas S.M."/>
            <person name="Grimwood J."/>
            <person name="Schmutz J."/>
            <person name="Cardol P."/>
            <person name="Cerutti H."/>
            <person name="Chanfreau G."/>
            <person name="Chen C.L."/>
            <person name="Cognat V."/>
            <person name="Croft M.T."/>
            <person name="Dent R."/>
            <person name="Dutcher S."/>
            <person name="Fernandez E."/>
            <person name="Fukuzawa H."/>
            <person name="Gonzalez-Ballester D."/>
            <person name="Gonzalez-Halphen D."/>
            <person name="Hallmann A."/>
            <person name="Hanikenne M."/>
            <person name="Hippler M."/>
            <person name="Inwood W."/>
            <person name="Jabbari K."/>
            <person name="Kalanon M."/>
            <person name="Kuras R."/>
            <person name="Lefebvre P.A."/>
            <person name="Lemaire S.D."/>
            <person name="Lobanov A.V."/>
            <person name="Lohr M."/>
            <person name="Manuell A."/>
            <person name="Meier I."/>
            <person name="Mets L."/>
            <person name="Mittag M."/>
            <person name="Mittelmeier T."/>
            <person name="Moroney J.V."/>
            <person name="Moseley J."/>
            <person name="Napoli C."/>
            <person name="Nedelcu A.M."/>
            <person name="Niyogi K."/>
            <person name="Novoselov S.V."/>
            <person name="Paulsen I.T."/>
            <person name="Pazour G."/>
            <person name="Purton S."/>
            <person name="Ral J.P."/>
            <person name="Riano-Pachon D.M."/>
            <person name="Riekhof W."/>
            <person name="Rymarquis L."/>
            <person name="Schroda M."/>
            <person name="Stern D."/>
            <person name="Umen J."/>
            <person name="Willows R."/>
            <person name="Wilson N."/>
            <person name="Zimmer S.L."/>
            <person name="Allmer J."/>
            <person name="Balk J."/>
            <person name="Bisova K."/>
            <person name="Chen C.J."/>
            <person name="Elias M."/>
            <person name="Gendler K."/>
            <person name="Hauser C."/>
            <person name="Lamb M.R."/>
            <person name="Ledford H."/>
            <person name="Long J.C."/>
            <person name="Minagawa J."/>
            <person name="Page M.D."/>
            <person name="Pan J."/>
            <person name="Pootakham W."/>
            <person name="Roje S."/>
            <person name="Rose A."/>
            <person name="Stahlberg E."/>
            <person name="Terauchi A.M."/>
            <person name="Yang P."/>
            <person name="Ball S."/>
            <person name="Bowler C."/>
            <person name="Dieckmann C.L."/>
            <person name="Gladyshev V.N."/>
            <person name="Green P."/>
            <person name="Jorgensen R."/>
            <person name="Mayfield S."/>
            <person name="Mueller-Roeber B."/>
            <person name="Rajamani S."/>
            <person name="Sayre R.T."/>
            <person name="Brokstein P."/>
            <person name="Dubchak I."/>
            <person name="Goodstein D."/>
            <person name="Hornick L."/>
            <person name="Huang Y.W."/>
            <person name="Jhaveri J."/>
            <person name="Luo Y."/>
            <person name="Martinez D."/>
            <person name="Ngau W.C."/>
            <person name="Otillar B."/>
            <person name="Poliakov A."/>
            <person name="Porter A."/>
            <person name="Szajkowski L."/>
            <person name="Werner G."/>
            <person name="Zhou K."/>
            <person name="Grigoriev I.V."/>
            <person name="Rokhsar D.S."/>
            <person name="Grossman A.R."/>
        </authorList>
    </citation>
    <scope>NUCLEOTIDE SEQUENCE [LARGE SCALE GENOMIC DNA]</scope>
    <source>
        <strain evidence="5">CC-503</strain>
    </source>
</reference>
<dbReference type="RefSeq" id="XP_042918350.1">
    <property type="nucleotide sequence ID" value="XM_043068015.1"/>
</dbReference>
<dbReference type="InParanoid" id="A0A2K3D3K9"/>
<evidence type="ECO:0000259" key="3">
    <source>
        <dbReference type="Pfam" id="PF12499"/>
    </source>
</evidence>
<evidence type="ECO:0000256" key="2">
    <source>
        <dbReference type="SAM" id="SignalP"/>
    </source>
</evidence>
<feature type="region of interest" description="Disordered" evidence="1">
    <location>
        <begin position="432"/>
        <end position="468"/>
    </location>
</feature>
<dbReference type="KEGG" id="cre:CHLRE_12g496500v5"/>
<protein>
    <recommendedName>
        <fullName evidence="3">Pherophorin domain-containing protein</fullName>
    </recommendedName>
</protein>
<keyword evidence="5" id="KW-1185">Reference proteome</keyword>
<dbReference type="Pfam" id="PF12499">
    <property type="entry name" value="DUF3707"/>
    <property type="match status" value="1"/>
</dbReference>
<evidence type="ECO:0000256" key="1">
    <source>
        <dbReference type="SAM" id="MobiDB-lite"/>
    </source>
</evidence>
<feature type="domain" description="Pherophorin" evidence="3">
    <location>
        <begin position="251"/>
        <end position="422"/>
    </location>
</feature>
<proteinExistence type="predicted"/>
<feature type="compositionally biased region" description="Low complexity" evidence="1">
    <location>
        <begin position="437"/>
        <end position="450"/>
    </location>
</feature>
<accession>A0A2K3D3K9</accession>
<feature type="signal peptide" evidence="2">
    <location>
        <begin position="1"/>
        <end position="28"/>
    </location>
</feature>
<dbReference type="InterPro" id="IPR024616">
    <property type="entry name" value="Pherophorin"/>
</dbReference>
<feature type="chain" id="PRO_5014401075" description="Pherophorin domain-containing protein" evidence="2">
    <location>
        <begin position="29"/>
        <end position="468"/>
    </location>
</feature>
<dbReference type="EMBL" id="CM008973">
    <property type="protein sequence ID" value="PNW75099.1"/>
    <property type="molecule type" value="Genomic_DNA"/>
</dbReference>